<feature type="domain" description="Fatty acid desaturase" evidence="11">
    <location>
        <begin position="19"/>
        <end position="229"/>
    </location>
</feature>
<evidence type="ECO:0000313" key="13">
    <source>
        <dbReference type="Proteomes" id="UP000060787"/>
    </source>
</evidence>
<dbReference type="Pfam" id="PF00487">
    <property type="entry name" value="FA_desaturase"/>
    <property type="match status" value="1"/>
</dbReference>
<evidence type="ECO:0000256" key="6">
    <source>
        <dbReference type="ARBA" id="ARBA00023002"/>
    </source>
</evidence>
<dbReference type="Proteomes" id="UP000060787">
    <property type="component" value="Chromosome"/>
</dbReference>
<dbReference type="GO" id="GO:0006631">
    <property type="term" value="P:fatty acid metabolic process"/>
    <property type="evidence" value="ECO:0007669"/>
    <property type="project" value="UniProtKB-KW"/>
</dbReference>
<keyword evidence="8" id="KW-0443">Lipid metabolism</keyword>
<protein>
    <submittedName>
        <fullName evidence="12">Fatty acid desaturase family protein</fullName>
    </submittedName>
</protein>
<dbReference type="STRING" id="84531.LA76x_0158"/>
<dbReference type="AlphaFoldDB" id="A0A0S2F459"/>
<comment type="similarity">
    <text evidence="2">Belongs to the fatty acid desaturase type 2 family.</text>
</comment>
<keyword evidence="7" id="KW-0408">Iron</keyword>
<reference evidence="12 13" key="1">
    <citation type="journal article" date="2015" name="BMC Genomics">
        <title>Comparative genomics and metabolic profiling of the genus Lysobacter.</title>
        <authorList>
            <person name="de Bruijn I."/>
            <person name="Cheng X."/>
            <person name="de Jager V."/>
            <person name="Exposito R.G."/>
            <person name="Watrous J."/>
            <person name="Patel N."/>
            <person name="Postma J."/>
            <person name="Dorrestein P.C."/>
            <person name="Kobayashi D."/>
            <person name="Raaijmakers J.M."/>
        </authorList>
    </citation>
    <scope>NUCLEOTIDE SEQUENCE [LARGE SCALE GENOMIC DNA]</scope>
    <source>
        <strain evidence="12 13">76</strain>
    </source>
</reference>
<evidence type="ECO:0000256" key="3">
    <source>
        <dbReference type="ARBA" id="ARBA00022692"/>
    </source>
</evidence>
<organism evidence="12 13">
    <name type="scientific">Lysobacter antibioticus</name>
    <dbReference type="NCBI Taxonomy" id="84531"/>
    <lineage>
        <taxon>Bacteria</taxon>
        <taxon>Pseudomonadati</taxon>
        <taxon>Pseudomonadota</taxon>
        <taxon>Gammaproteobacteria</taxon>
        <taxon>Lysobacterales</taxon>
        <taxon>Lysobacteraceae</taxon>
        <taxon>Lysobacter</taxon>
    </lineage>
</organism>
<evidence type="ECO:0000256" key="5">
    <source>
        <dbReference type="ARBA" id="ARBA00022989"/>
    </source>
</evidence>
<evidence type="ECO:0000259" key="11">
    <source>
        <dbReference type="Pfam" id="PF00487"/>
    </source>
</evidence>
<feature type="transmembrane region" description="Helical" evidence="10">
    <location>
        <begin position="21"/>
        <end position="40"/>
    </location>
</feature>
<dbReference type="GO" id="GO:0016717">
    <property type="term" value="F:oxidoreductase activity, acting on paired donors, with oxidation of a pair of donors resulting in the reduction of molecular oxygen to two molecules of water"/>
    <property type="evidence" value="ECO:0007669"/>
    <property type="project" value="InterPro"/>
</dbReference>
<dbReference type="PATRIC" id="fig|84531.8.peg.162"/>
<evidence type="ECO:0000256" key="8">
    <source>
        <dbReference type="ARBA" id="ARBA00023098"/>
    </source>
</evidence>
<keyword evidence="3 10" id="KW-0812">Transmembrane</keyword>
<proteinExistence type="inferred from homology"/>
<evidence type="ECO:0000313" key="12">
    <source>
        <dbReference type="EMBL" id="ALN78320.1"/>
    </source>
</evidence>
<dbReference type="PANTHER" id="PTHR11351">
    <property type="entry name" value="ACYL-COA DESATURASE"/>
    <property type="match status" value="1"/>
</dbReference>
<gene>
    <name evidence="12" type="ORF">LA76x_0158</name>
</gene>
<evidence type="ECO:0000256" key="7">
    <source>
        <dbReference type="ARBA" id="ARBA00023004"/>
    </source>
</evidence>
<dbReference type="GO" id="GO:0016020">
    <property type="term" value="C:membrane"/>
    <property type="evidence" value="ECO:0007669"/>
    <property type="project" value="UniProtKB-SubCell"/>
</dbReference>
<keyword evidence="9 10" id="KW-0472">Membrane</keyword>
<sequence length="401" mass="45894">MPASLIDFLAGGLVQAGFWELALYFLAVTQLTIMSVTLYLHRSMAHRSVDFHPALAHVFRFWTWLTTSMITKEWAAIHRKHHAKCETEEDPHSPQFKGIDTVMWRGVELYREARGEREDIEKYGKGCPDDWIERKLYTPHATFGPTLLLFISFVLFGFAGVAIWALQMVWIPFWAAGVVNGLGHWWGYRNFETTDTATNLTPWGFWIGGEELHNNHHAFPSSAKFALRKWEFDIGWAAIRGLQAVRLAKVLRVAPTLDVRPNIAMPDTETLRALLAIRFQAMTDYYRSVTLPTLREEAAHAGDRMRTLPRRLRKGLADGGRWLDDGARARLQSWIDERPRMATLAEFRQRLAQVLDDRSHDAQATLNRLHAWCVDAEASGIQSLQAFSERMKGYALAPARH</sequence>
<keyword evidence="5 10" id="KW-1133">Transmembrane helix</keyword>
<dbReference type="RefSeq" id="WP_057916156.1">
    <property type="nucleotide sequence ID" value="NZ_CP011129.1"/>
</dbReference>
<keyword evidence="4" id="KW-0276">Fatty acid metabolism</keyword>
<feature type="transmembrane region" description="Helical" evidence="10">
    <location>
        <begin position="171"/>
        <end position="188"/>
    </location>
</feature>
<dbReference type="InterPro" id="IPR015876">
    <property type="entry name" value="Acyl-CoA_DS"/>
</dbReference>
<dbReference type="KEGG" id="lab:LA76x_0158"/>
<keyword evidence="13" id="KW-1185">Reference proteome</keyword>
<name>A0A0S2F459_LYSAN</name>
<dbReference type="eggNOG" id="COG1398">
    <property type="taxonomic scope" value="Bacteria"/>
</dbReference>
<evidence type="ECO:0000256" key="2">
    <source>
        <dbReference type="ARBA" id="ARBA00008749"/>
    </source>
</evidence>
<dbReference type="CDD" id="cd03505">
    <property type="entry name" value="Delta9-FADS-like"/>
    <property type="match status" value="1"/>
</dbReference>
<feature type="transmembrane region" description="Helical" evidence="10">
    <location>
        <begin position="143"/>
        <end position="165"/>
    </location>
</feature>
<evidence type="ECO:0000256" key="1">
    <source>
        <dbReference type="ARBA" id="ARBA00004141"/>
    </source>
</evidence>
<accession>A0A0S2F459</accession>
<dbReference type="PRINTS" id="PR00075">
    <property type="entry name" value="FACDDSATRASE"/>
</dbReference>
<dbReference type="PANTHER" id="PTHR11351:SF33">
    <property type="entry name" value="DELTA-9 FATTY ACID DESATURASE, DESA"/>
    <property type="match status" value="1"/>
</dbReference>
<evidence type="ECO:0000256" key="9">
    <source>
        <dbReference type="ARBA" id="ARBA00023136"/>
    </source>
</evidence>
<dbReference type="InterPro" id="IPR005804">
    <property type="entry name" value="FA_desaturase_dom"/>
</dbReference>
<keyword evidence="6" id="KW-0560">Oxidoreductase</keyword>
<evidence type="ECO:0000256" key="4">
    <source>
        <dbReference type="ARBA" id="ARBA00022832"/>
    </source>
</evidence>
<dbReference type="EMBL" id="CP011129">
    <property type="protein sequence ID" value="ALN78320.1"/>
    <property type="molecule type" value="Genomic_DNA"/>
</dbReference>
<comment type="subcellular location">
    <subcellularLocation>
        <location evidence="1">Membrane</location>
        <topology evidence="1">Multi-pass membrane protein</topology>
    </subcellularLocation>
</comment>
<evidence type="ECO:0000256" key="10">
    <source>
        <dbReference type="SAM" id="Phobius"/>
    </source>
</evidence>